<evidence type="ECO:0000256" key="2">
    <source>
        <dbReference type="ARBA" id="ARBA00006278"/>
    </source>
</evidence>
<sequence>MLILFSSEYFSGPRAKVQMQMQLEVPVAPGLGIKDTELDTLRLSFQTPLRWRPGQHIYVRFPALNMFQAHPFSICSLPNVSSNLPSELVIITKVYDGTTKKLFNHIDKLNENYSQSYFKSELDKDAIKQLSSEEQDWIEKTHMMEFADEVPSILANEVQSIEKEQRELSSRRQSEVKTQLPQSNSGSTVNAEIGEKELNGSELLNKTSDTLIPNSENNNNRLTNLIASRVKASPLEKSSVRIPVTAVKSGTILACLDGPYGFIPDAASMEHVVLFAGGTGIAHLFPIITDVLRRVAGGEKTVVTKSIRLVWSTRSRAIINWIRSELHTIYNLQKQTGIDVTIEVFVTQCPEDVLVKAPILGVAVTHGSRFDAKAVLREEVERGKELDSTTMGVYVCGSGSLSEAVGNETASLNYEIMRGRLGSIKDIVLEIEHFTW</sequence>
<dbReference type="Gene3D" id="3.40.50.80">
    <property type="entry name" value="Nucleotide-binding domain of ferredoxin-NADP reductase (FNR) module"/>
    <property type="match status" value="1"/>
</dbReference>
<reference evidence="11 12" key="1">
    <citation type="submission" date="2017-10" db="EMBL/GenBank/DDBJ databases">
        <title>A novel species of cold-tolerant Malassezia isolated from bats.</title>
        <authorList>
            <person name="Lorch J.M."/>
            <person name="Palmer J.M."/>
            <person name="Vanderwolf K.J."/>
            <person name="Schmidt K.Z."/>
            <person name="Verant M.L."/>
            <person name="Weller T.J."/>
            <person name="Blehert D.S."/>
        </authorList>
    </citation>
    <scope>NUCLEOTIDE SEQUENCE [LARGE SCALE GENOMIC DNA]</scope>
    <source>
        <strain evidence="11 12">NWHC:44797-103</strain>
    </source>
</reference>
<dbReference type="GO" id="GO:0006879">
    <property type="term" value="P:intracellular iron ion homeostasis"/>
    <property type="evidence" value="ECO:0007669"/>
    <property type="project" value="TreeGrafter"/>
</dbReference>
<proteinExistence type="inferred from homology"/>
<protein>
    <recommendedName>
        <fullName evidence="3">ferric-chelate reductase (NADPH)</fullName>
        <ecNumber evidence="3">1.16.1.9</ecNumber>
    </recommendedName>
</protein>
<dbReference type="OrthoDB" id="17725at2759"/>
<evidence type="ECO:0000313" key="11">
    <source>
        <dbReference type="EMBL" id="PKI85357.1"/>
    </source>
</evidence>
<dbReference type="GO" id="GO:0006826">
    <property type="term" value="P:iron ion transport"/>
    <property type="evidence" value="ECO:0007669"/>
    <property type="project" value="TreeGrafter"/>
</dbReference>
<dbReference type="EC" id="1.16.1.9" evidence="3"/>
<comment type="subcellular location">
    <subcellularLocation>
        <location evidence="1">Cell membrane</location>
        <topology evidence="1">Multi-pass membrane protein</topology>
    </subcellularLocation>
</comment>
<dbReference type="Proteomes" id="UP000232875">
    <property type="component" value="Unassembled WGS sequence"/>
</dbReference>
<dbReference type="AlphaFoldDB" id="A0A2N1JFP2"/>
<dbReference type="CDD" id="cd06186">
    <property type="entry name" value="NOX_Duox_like_FAD_NADP"/>
    <property type="match status" value="1"/>
</dbReference>
<dbReference type="GO" id="GO:0005886">
    <property type="term" value="C:plasma membrane"/>
    <property type="evidence" value="ECO:0007669"/>
    <property type="project" value="UniProtKB-SubCell"/>
</dbReference>
<dbReference type="InterPro" id="IPR013121">
    <property type="entry name" value="Fe_red_NAD-bd_6"/>
</dbReference>
<keyword evidence="4" id="KW-0813">Transport</keyword>
<organism evidence="11 12">
    <name type="scientific">Malassezia vespertilionis</name>
    <dbReference type="NCBI Taxonomy" id="2020962"/>
    <lineage>
        <taxon>Eukaryota</taxon>
        <taxon>Fungi</taxon>
        <taxon>Dikarya</taxon>
        <taxon>Basidiomycota</taxon>
        <taxon>Ustilaginomycotina</taxon>
        <taxon>Malasseziomycetes</taxon>
        <taxon>Malasseziales</taxon>
        <taxon>Malasseziaceae</taxon>
        <taxon>Malassezia</taxon>
    </lineage>
</organism>
<evidence type="ECO:0000256" key="3">
    <source>
        <dbReference type="ARBA" id="ARBA00012668"/>
    </source>
</evidence>
<dbReference type="PANTHER" id="PTHR32361">
    <property type="entry name" value="FERRIC/CUPRIC REDUCTASE TRANSMEMBRANE COMPONENT"/>
    <property type="match status" value="1"/>
</dbReference>
<feature type="compositionally biased region" description="Polar residues" evidence="9">
    <location>
        <begin position="176"/>
        <end position="190"/>
    </location>
</feature>
<dbReference type="InterPro" id="IPR017938">
    <property type="entry name" value="Riboflavin_synthase-like_b-brl"/>
</dbReference>
<evidence type="ECO:0000256" key="5">
    <source>
        <dbReference type="ARBA" id="ARBA00022475"/>
    </source>
</evidence>
<evidence type="ECO:0000256" key="7">
    <source>
        <dbReference type="ARBA" id="ARBA00023002"/>
    </source>
</evidence>
<evidence type="ECO:0000256" key="1">
    <source>
        <dbReference type="ARBA" id="ARBA00004651"/>
    </source>
</evidence>
<dbReference type="EMBL" id="KZ454987">
    <property type="protein sequence ID" value="PKI85357.1"/>
    <property type="molecule type" value="Genomic_DNA"/>
</dbReference>
<feature type="region of interest" description="Disordered" evidence="9">
    <location>
        <begin position="164"/>
        <end position="200"/>
    </location>
</feature>
<feature type="compositionally biased region" description="Basic and acidic residues" evidence="9">
    <location>
        <begin position="164"/>
        <end position="175"/>
    </location>
</feature>
<keyword evidence="5" id="KW-0472">Membrane</keyword>
<dbReference type="SUPFAM" id="SSF52343">
    <property type="entry name" value="Ferredoxin reductase-like, C-terminal NADP-linked domain"/>
    <property type="match status" value="1"/>
</dbReference>
<dbReference type="PROSITE" id="PS51384">
    <property type="entry name" value="FAD_FR"/>
    <property type="match status" value="1"/>
</dbReference>
<keyword evidence="12" id="KW-1185">Reference proteome</keyword>
<keyword evidence="5" id="KW-1003">Cell membrane</keyword>
<accession>A0A2N1JFP2</accession>
<dbReference type="GO" id="GO:0052851">
    <property type="term" value="F:ferric-chelate reductase (NADPH) activity"/>
    <property type="evidence" value="ECO:0007669"/>
    <property type="project" value="UniProtKB-EC"/>
</dbReference>
<dbReference type="InterPro" id="IPR051410">
    <property type="entry name" value="Ferric/Cupric_Reductase"/>
</dbReference>
<dbReference type="SUPFAM" id="SSF63380">
    <property type="entry name" value="Riboflavin synthase domain-like"/>
    <property type="match status" value="1"/>
</dbReference>
<dbReference type="InterPro" id="IPR013112">
    <property type="entry name" value="FAD-bd_8"/>
</dbReference>
<evidence type="ECO:0000313" key="12">
    <source>
        <dbReference type="Proteomes" id="UP000232875"/>
    </source>
</evidence>
<dbReference type="STRING" id="2020962.A0A2N1JFP2"/>
<evidence type="ECO:0000256" key="6">
    <source>
        <dbReference type="ARBA" id="ARBA00022982"/>
    </source>
</evidence>
<comment type="similarity">
    <text evidence="2">Belongs to the ferric reductase (FRE) family.</text>
</comment>
<name>A0A2N1JFP2_9BASI</name>
<comment type="catalytic activity">
    <reaction evidence="8">
        <text>2 a Fe(II)-siderophore + NADP(+) + H(+) = 2 a Fe(III)-siderophore + NADPH</text>
        <dbReference type="Rhea" id="RHEA:28795"/>
        <dbReference type="Rhea" id="RHEA-COMP:11342"/>
        <dbReference type="Rhea" id="RHEA-COMP:11344"/>
        <dbReference type="ChEBI" id="CHEBI:15378"/>
        <dbReference type="ChEBI" id="CHEBI:29033"/>
        <dbReference type="ChEBI" id="CHEBI:29034"/>
        <dbReference type="ChEBI" id="CHEBI:57783"/>
        <dbReference type="ChEBI" id="CHEBI:58349"/>
        <dbReference type="EC" id="1.16.1.9"/>
    </reaction>
</comment>
<keyword evidence="6" id="KW-0249">Electron transport</keyword>
<evidence type="ECO:0000259" key="10">
    <source>
        <dbReference type="PROSITE" id="PS51384"/>
    </source>
</evidence>
<gene>
    <name evidence="11" type="ORF">MVES_000046</name>
</gene>
<feature type="domain" description="FAD-binding FR-type" evidence="10">
    <location>
        <begin position="18"/>
        <end position="136"/>
    </location>
</feature>
<evidence type="ECO:0000256" key="9">
    <source>
        <dbReference type="SAM" id="MobiDB-lite"/>
    </source>
</evidence>
<dbReference type="InterPro" id="IPR039261">
    <property type="entry name" value="FNR_nucleotide-bd"/>
</dbReference>
<keyword evidence="7" id="KW-0560">Oxidoreductase</keyword>
<dbReference type="InterPro" id="IPR017927">
    <property type="entry name" value="FAD-bd_FR_type"/>
</dbReference>
<evidence type="ECO:0000256" key="8">
    <source>
        <dbReference type="ARBA" id="ARBA00048483"/>
    </source>
</evidence>
<dbReference type="Gene3D" id="2.40.30.10">
    <property type="entry name" value="Translation factors"/>
    <property type="match status" value="1"/>
</dbReference>
<evidence type="ECO:0000256" key="4">
    <source>
        <dbReference type="ARBA" id="ARBA00022448"/>
    </source>
</evidence>
<dbReference type="Pfam" id="PF08030">
    <property type="entry name" value="NAD_binding_6"/>
    <property type="match status" value="1"/>
</dbReference>
<dbReference type="GO" id="GO:0015677">
    <property type="term" value="P:copper ion import"/>
    <property type="evidence" value="ECO:0007669"/>
    <property type="project" value="TreeGrafter"/>
</dbReference>
<dbReference type="Pfam" id="PF08022">
    <property type="entry name" value="FAD_binding_8"/>
    <property type="match status" value="1"/>
</dbReference>